<dbReference type="SUPFAM" id="SSF56112">
    <property type="entry name" value="Protein kinase-like (PK-like)"/>
    <property type="match status" value="1"/>
</dbReference>
<dbReference type="InterPro" id="IPR017441">
    <property type="entry name" value="Protein_kinase_ATP_BS"/>
</dbReference>
<dbReference type="PROSITE" id="PS00107">
    <property type="entry name" value="PROTEIN_KINASE_ATP"/>
    <property type="match status" value="1"/>
</dbReference>
<evidence type="ECO:0000256" key="5">
    <source>
        <dbReference type="ARBA" id="ARBA00022777"/>
    </source>
</evidence>
<accession>A0A1C3PHJ1</accession>
<keyword evidence="4 7" id="KW-0547">Nucleotide-binding</keyword>
<name>A0A1C3PHJ1_9ACTN</name>
<feature type="domain" description="Protein kinase" evidence="8">
    <location>
        <begin position="19"/>
        <end position="130"/>
    </location>
</feature>
<dbReference type="InterPro" id="IPR011009">
    <property type="entry name" value="Kinase-like_dom_sf"/>
</dbReference>
<proteinExistence type="predicted"/>
<evidence type="ECO:0000259" key="8">
    <source>
        <dbReference type="PROSITE" id="PS50011"/>
    </source>
</evidence>
<dbReference type="InterPro" id="IPR000719">
    <property type="entry name" value="Prot_kinase_dom"/>
</dbReference>
<keyword evidence="2 9" id="KW-0723">Serine/threonine-protein kinase</keyword>
<dbReference type="AlphaFoldDB" id="A0A1C3PHJ1"/>
<dbReference type="GO" id="GO:0005524">
    <property type="term" value="F:ATP binding"/>
    <property type="evidence" value="ECO:0007669"/>
    <property type="project" value="UniProtKB-UniRule"/>
</dbReference>
<evidence type="ECO:0000256" key="2">
    <source>
        <dbReference type="ARBA" id="ARBA00022527"/>
    </source>
</evidence>
<keyword evidence="10" id="KW-1185">Reference proteome</keyword>
<organism evidence="9 10">
    <name type="scientific">Candidatus Protofrankia californiensis</name>
    <dbReference type="NCBI Taxonomy" id="1839754"/>
    <lineage>
        <taxon>Bacteria</taxon>
        <taxon>Bacillati</taxon>
        <taxon>Actinomycetota</taxon>
        <taxon>Actinomycetes</taxon>
        <taxon>Frankiales</taxon>
        <taxon>Frankiaceae</taxon>
        <taxon>Protofrankia</taxon>
    </lineage>
</organism>
<keyword evidence="3 9" id="KW-0808">Transferase</keyword>
<dbReference type="PROSITE" id="PS50011">
    <property type="entry name" value="PROTEIN_KINASE_DOM"/>
    <property type="match status" value="1"/>
</dbReference>
<evidence type="ECO:0000256" key="4">
    <source>
        <dbReference type="ARBA" id="ARBA00022741"/>
    </source>
</evidence>
<evidence type="ECO:0000256" key="7">
    <source>
        <dbReference type="PROSITE-ProRule" id="PRU10141"/>
    </source>
</evidence>
<dbReference type="Pfam" id="PF00069">
    <property type="entry name" value="Pkinase"/>
    <property type="match status" value="1"/>
</dbReference>
<sequence length="130" mass="14468">MTIDPSVPPRALAAALPRCRLGAELGRGEFGVVYAAEDPQLDRAVAVKHLSNRIAADPQMRFRFNEEGRALVRLNHLHIVTVHEYADEEVTVDAGSTPERVCALVLEYLPGGTLTQRFRRTGLTMEQWLC</sequence>
<dbReference type="EC" id="2.7.11.1" evidence="1"/>
<dbReference type="EMBL" id="FLUV01002698">
    <property type="protein sequence ID" value="SBW29138.1"/>
    <property type="molecule type" value="Genomic_DNA"/>
</dbReference>
<evidence type="ECO:0000256" key="1">
    <source>
        <dbReference type="ARBA" id="ARBA00012513"/>
    </source>
</evidence>
<dbReference type="Proteomes" id="UP000199013">
    <property type="component" value="Unassembled WGS sequence"/>
</dbReference>
<reference evidence="10" key="1">
    <citation type="submission" date="2016-02" db="EMBL/GenBank/DDBJ databases">
        <authorList>
            <person name="Wibberg D."/>
        </authorList>
    </citation>
    <scope>NUCLEOTIDE SEQUENCE [LARGE SCALE GENOMIC DNA]</scope>
</reference>
<feature type="binding site" evidence="7">
    <location>
        <position position="48"/>
    </location>
    <ligand>
        <name>ATP</name>
        <dbReference type="ChEBI" id="CHEBI:30616"/>
    </ligand>
</feature>
<dbReference type="GO" id="GO:0004674">
    <property type="term" value="F:protein serine/threonine kinase activity"/>
    <property type="evidence" value="ECO:0007669"/>
    <property type="project" value="UniProtKB-KW"/>
</dbReference>
<dbReference type="Gene3D" id="3.30.200.20">
    <property type="entry name" value="Phosphorylase Kinase, domain 1"/>
    <property type="match status" value="1"/>
</dbReference>
<evidence type="ECO:0000256" key="6">
    <source>
        <dbReference type="ARBA" id="ARBA00022840"/>
    </source>
</evidence>
<keyword evidence="6 7" id="KW-0067">ATP-binding</keyword>
<protein>
    <recommendedName>
        <fullName evidence="1">non-specific serine/threonine protein kinase</fullName>
        <ecNumber evidence="1">2.7.11.1</ecNumber>
    </recommendedName>
</protein>
<evidence type="ECO:0000313" key="10">
    <source>
        <dbReference type="Proteomes" id="UP000199013"/>
    </source>
</evidence>
<dbReference type="PANTHER" id="PTHR43289:SF6">
    <property type="entry name" value="SERINE_THREONINE-PROTEIN KINASE NEKL-3"/>
    <property type="match status" value="1"/>
</dbReference>
<gene>
    <name evidence="9" type="ORF">FDG2_6496</name>
</gene>
<evidence type="ECO:0000313" key="9">
    <source>
        <dbReference type="EMBL" id="SBW29138.1"/>
    </source>
</evidence>
<evidence type="ECO:0000256" key="3">
    <source>
        <dbReference type="ARBA" id="ARBA00022679"/>
    </source>
</evidence>
<dbReference type="PANTHER" id="PTHR43289">
    <property type="entry name" value="MITOGEN-ACTIVATED PROTEIN KINASE KINASE KINASE 20-RELATED"/>
    <property type="match status" value="1"/>
</dbReference>
<keyword evidence="5 9" id="KW-0418">Kinase</keyword>